<reference evidence="2" key="1">
    <citation type="journal article" date="2022" name="bioRxiv">
        <title>Sequencing and chromosome-scale assembly of the giantPleurodeles waltlgenome.</title>
        <authorList>
            <person name="Brown T."/>
            <person name="Elewa A."/>
            <person name="Iarovenko S."/>
            <person name="Subramanian E."/>
            <person name="Araus A.J."/>
            <person name="Petzold A."/>
            <person name="Susuki M."/>
            <person name="Suzuki K.-i.T."/>
            <person name="Hayashi T."/>
            <person name="Toyoda A."/>
            <person name="Oliveira C."/>
            <person name="Osipova E."/>
            <person name="Leigh N.D."/>
            <person name="Simon A."/>
            <person name="Yun M.H."/>
        </authorList>
    </citation>
    <scope>NUCLEOTIDE SEQUENCE</scope>
    <source>
        <strain evidence="2">20211129_DDA</strain>
        <tissue evidence="2">Liver</tissue>
    </source>
</reference>
<dbReference type="AlphaFoldDB" id="A0AAV7SN28"/>
<protein>
    <submittedName>
        <fullName evidence="2">Uncharacterized protein</fullName>
    </submittedName>
</protein>
<feature type="region of interest" description="Disordered" evidence="1">
    <location>
        <begin position="1"/>
        <end position="36"/>
    </location>
</feature>
<organism evidence="2 3">
    <name type="scientific">Pleurodeles waltl</name>
    <name type="common">Iberian ribbed newt</name>
    <dbReference type="NCBI Taxonomy" id="8319"/>
    <lineage>
        <taxon>Eukaryota</taxon>
        <taxon>Metazoa</taxon>
        <taxon>Chordata</taxon>
        <taxon>Craniata</taxon>
        <taxon>Vertebrata</taxon>
        <taxon>Euteleostomi</taxon>
        <taxon>Amphibia</taxon>
        <taxon>Batrachia</taxon>
        <taxon>Caudata</taxon>
        <taxon>Salamandroidea</taxon>
        <taxon>Salamandridae</taxon>
        <taxon>Pleurodelinae</taxon>
        <taxon>Pleurodeles</taxon>
    </lineage>
</organism>
<dbReference type="EMBL" id="JANPWB010000008">
    <property type="protein sequence ID" value="KAJ1165488.1"/>
    <property type="molecule type" value="Genomic_DNA"/>
</dbReference>
<evidence type="ECO:0000313" key="3">
    <source>
        <dbReference type="Proteomes" id="UP001066276"/>
    </source>
</evidence>
<name>A0AAV7SN28_PLEWA</name>
<evidence type="ECO:0000313" key="2">
    <source>
        <dbReference type="EMBL" id="KAJ1165488.1"/>
    </source>
</evidence>
<gene>
    <name evidence="2" type="ORF">NDU88_005915</name>
</gene>
<accession>A0AAV7SN28</accession>
<comment type="caution">
    <text evidence="2">The sequence shown here is derived from an EMBL/GenBank/DDBJ whole genome shotgun (WGS) entry which is preliminary data.</text>
</comment>
<proteinExistence type="predicted"/>
<keyword evidence="3" id="KW-1185">Reference proteome</keyword>
<evidence type="ECO:0000256" key="1">
    <source>
        <dbReference type="SAM" id="MobiDB-lite"/>
    </source>
</evidence>
<sequence>MSRKRSLQRSAARGAVQSLGRRHQQVANGGSGSGSYQLRKLLRSGYENKTLAPPLQSVFVLFMLCVVFK</sequence>
<dbReference type="Proteomes" id="UP001066276">
    <property type="component" value="Chromosome 4_2"/>
</dbReference>